<comment type="caution">
    <text evidence="3">The sequence shown here is derived from an EMBL/GenBank/DDBJ whole genome shotgun (WGS) entry which is preliminary data.</text>
</comment>
<feature type="signal peptide" evidence="1">
    <location>
        <begin position="1"/>
        <end position="17"/>
    </location>
</feature>
<dbReference type="AlphaFoldDB" id="A0A814Z756"/>
<evidence type="ECO:0000313" key="4">
    <source>
        <dbReference type="Proteomes" id="UP000663832"/>
    </source>
</evidence>
<dbReference type="Proteomes" id="UP000663832">
    <property type="component" value="Unassembled WGS sequence"/>
</dbReference>
<name>A0A814Z756_9BILA</name>
<evidence type="ECO:0000256" key="1">
    <source>
        <dbReference type="SAM" id="SignalP"/>
    </source>
</evidence>
<evidence type="ECO:0000313" key="5">
    <source>
        <dbReference type="Proteomes" id="UP000663877"/>
    </source>
</evidence>
<protein>
    <submittedName>
        <fullName evidence="3">Uncharacterized protein</fullName>
    </submittedName>
</protein>
<keyword evidence="4" id="KW-1185">Reference proteome</keyword>
<feature type="chain" id="PRO_5035604812" evidence="1">
    <location>
        <begin position="18"/>
        <end position="288"/>
    </location>
</feature>
<proteinExistence type="predicted"/>
<evidence type="ECO:0000313" key="3">
    <source>
        <dbReference type="EMBL" id="CAF1239743.1"/>
    </source>
</evidence>
<dbReference type="EMBL" id="CAJNOI010000316">
    <property type="protein sequence ID" value="CAF1239743.1"/>
    <property type="molecule type" value="Genomic_DNA"/>
</dbReference>
<reference evidence="3" key="1">
    <citation type="submission" date="2021-02" db="EMBL/GenBank/DDBJ databases">
        <authorList>
            <person name="Nowell W R."/>
        </authorList>
    </citation>
    <scope>NUCLEOTIDE SEQUENCE</scope>
</reference>
<dbReference type="OrthoDB" id="10042103at2759"/>
<gene>
    <name evidence="3" type="ORF">BJG266_LOCUS28984</name>
    <name evidence="2" type="ORF">QVE165_LOCUS14396</name>
</gene>
<accession>A0A814Z756</accession>
<evidence type="ECO:0000313" key="2">
    <source>
        <dbReference type="EMBL" id="CAF0991051.1"/>
    </source>
</evidence>
<dbReference type="Proteomes" id="UP000663877">
    <property type="component" value="Unassembled WGS sequence"/>
</dbReference>
<keyword evidence="1" id="KW-0732">Signal</keyword>
<dbReference type="EMBL" id="CAJNOM010000076">
    <property type="protein sequence ID" value="CAF0991051.1"/>
    <property type="molecule type" value="Genomic_DNA"/>
</dbReference>
<organism evidence="3 5">
    <name type="scientific">Adineta steineri</name>
    <dbReference type="NCBI Taxonomy" id="433720"/>
    <lineage>
        <taxon>Eukaryota</taxon>
        <taxon>Metazoa</taxon>
        <taxon>Spiralia</taxon>
        <taxon>Gnathifera</taxon>
        <taxon>Rotifera</taxon>
        <taxon>Eurotatoria</taxon>
        <taxon>Bdelloidea</taxon>
        <taxon>Adinetida</taxon>
        <taxon>Adinetidae</taxon>
        <taxon>Adineta</taxon>
    </lineage>
</organism>
<sequence length="288" mass="34058">MFIHLFLSFVLLHQVACQISCYICPLERNSFQYNITTENIPTQLNNCTIENEQQYCIVQIEWKENPKIETTIRLAGYTNPYPRSSFPPHTLAVNAYIPNDPNRFEREVRHFLSYSCSTNQCNQPAVLKPLLESLIMNDQLNELEYLLKSNQTFDPQWCLSFQNTSYFSQRNDSKDCNQCRNYLTYKNQWKAVDAYCYTSVYPENRLGYEVTFDLKDQTRSHSWMIQCQAPNCSSMNNMKQITEKIQIEFDVNTFLKRTSAGRSIVHSTNFHKTIFMFVLVLFIDLFWF</sequence>